<feature type="domain" description="Bacterial sugar transferase" evidence="3">
    <location>
        <begin position="23"/>
        <end position="200"/>
    </location>
</feature>
<dbReference type="EMBL" id="AZDA01000028">
    <property type="protein sequence ID" value="KRK39963.1"/>
    <property type="molecule type" value="Genomic_DNA"/>
</dbReference>
<dbReference type="GO" id="GO:0016757">
    <property type="term" value="F:glycosyltransferase activity"/>
    <property type="evidence" value="ECO:0007669"/>
    <property type="project" value="UniProtKB-KW"/>
</dbReference>
<comment type="caution">
    <text evidence="4">The sequence shown here is derived from an EMBL/GenBank/DDBJ whole genome shotgun (WGS) entry which is preliminary data.</text>
</comment>
<dbReference type="Pfam" id="PF02397">
    <property type="entry name" value="Bac_transf"/>
    <property type="match status" value="1"/>
</dbReference>
<dbReference type="Proteomes" id="UP000051461">
    <property type="component" value="Unassembled WGS sequence"/>
</dbReference>
<proteinExistence type="inferred from homology"/>
<dbReference type="OrthoDB" id="9808602at2"/>
<dbReference type="PANTHER" id="PTHR30576:SF10">
    <property type="entry name" value="SLL5057 PROTEIN"/>
    <property type="match status" value="1"/>
</dbReference>
<evidence type="ECO:0000259" key="3">
    <source>
        <dbReference type="Pfam" id="PF02397"/>
    </source>
</evidence>
<dbReference type="InterPro" id="IPR003362">
    <property type="entry name" value="Bact_transf"/>
</dbReference>
<dbReference type="GO" id="GO:0016780">
    <property type="term" value="F:phosphotransferase activity, for other substituted phosphate groups"/>
    <property type="evidence" value="ECO:0007669"/>
    <property type="project" value="TreeGrafter"/>
</dbReference>
<keyword evidence="4" id="KW-0328">Glycosyltransferase</keyword>
<comment type="similarity">
    <text evidence="1">Belongs to the bacterial sugar transferase family.</text>
</comment>
<evidence type="ECO:0000313" key="4">
    <source>
        <dbReference type="EMBL" id="KRK39963.1"/>
    </source>
</evidence>
<reference evidence="4 5" key="1">
    <citation type="journal article" date="2015" name="Genome Announc.">
        <title>Expanding the biotechnology potential of lactobacilli through comparative genomics of 213 strains and associated genera.</title>
        <authorList>
            <person name="Sun Z."/>
            <person name="Harris H.M."/>
            <person name="McCann A."/>
            <person name="Guo C."/>
            <person name="Argimon S."/>
            <person name="Zhang W."/>
            <person name="Yang X."/>
            <person name="Jeffery I.B."/>
            <person name="Cooney J.C."/>
            <person name="Kagawa T.F."/>
            <person name="Liu W."/>
            <person name="Song Y."/>
            <person name="Salvetti E."/>
            <person name="Wrobel A."/>
            <person name="Rasinkangas P."/>
            <person name="Parkhill J."/>
            <person name="Rea M.C."/>
            <person name="O'Sullivan O."/>
            <person name="Ritari J."/>
            <person name="Douillard F.P."/>
            <person name="Paul Ross R."/>
            <person name="Yang R."/>
            <person name="Briner A.E."/>
            <person name="Felis G.E."/>
            <person name="de Vos W.M."/>
            <person name="Barrangou R."/>
            <person name="Klaenhammer T.R."/>
            <person name="Caufield P.W."/>
            <person name="Cui Y."/>
            <person name="Zhang H."/>
            <person name="O'Toole P.W."/>
        </authorList>
    </citation>
    <scope>NUCLEOTIDE SEQUENCE [LARGE SCALE GENOMIC DNA]</scope>
    <source>
        <strain evidence="4 5">DSM 20003</strain>
    </source>
</reference>
<keyword evidence="4" id="KW-0808">Transferase</keyword>
<evidence type="ECO:0000313" key="5">
    <source>
        <dbReference type="Proteomes" id="UP000051461"/>
    </source>
</evidence>
<evidence type="ECO:0000256" key="2">
    <source>
        <dbReference type="SAM" id="Phobius"/>
    </source>
</evidence>
<dbReference type="RefSeq" id="WP_057904009.1">
    <property type="nucleotide sequence ID" value="NZ_AZDA01000028.1"/>
</dbReference>
<keyword evidence="2" id="KW-1133">Transmembrane helix</keyword>
<protein>
    <submittedName>
        <fullName evidence="4">Galactosyltransferase</fullName>
    </submittedName>
</protein>
<dbReference type="PANTHER" id="PTHR30576">
    <property type="entry name" value="COLANIC BIOSYNTHESIS UDP-GLUCOSE LIPID CARRIER TRANSFERASE"/>
    <property type="match status" value="1"/>
</dbReference>
<name>A0A0R1H003_9LACO</name>
<sequence length="211" mass="23356">MEANNSSVQRISRVSSFYAHYTKRAIDIGIATVALLILIIPFIIVAIAIKMDSKGPVIFKQQRATKNQQSFDIYKFRSMSTEAPHNMATADLDATSYITRVGAFLRKTSIDELPQLINVLHGDMSIIGPRPVLTTETHLLELRHKFGCDYVLPGITGLAQISGRDEVDDLKKSQLDAQYADHLTLGMDAWIVVKSVAYVLGQKGIHEGKQG</sequence>
<accession>A0A0R1H003</accession>
<keyword evidence="2" id="KW-0472">Membrane</keyword>
<dbReference type="STRING" id="1423726.FC07_GL001861"/>
<evidence type="ECO:0000256" key="1">
    <source>
        <dbReference type="ARBA" id="ARBA00006464"/>
    </source>
</evidence>
<keyword evidence="5" id="KW-1185">Reference proteome</keyword>
<dbReference type="AlphaFoldDB" id="A0A0R1H003"/>
<gene>
    <name evidence="4" type="ORF">FC07_GL001861</name>
</gene>
<organism evidence="4 5">
    <name type="scientific">Loigolactobacillus bifermentans DSM 20003</name>
    <dbReference type="NCBI Taxonomy" id="1423726"/>
    <lineage>
        <taxon>Bacteria</taxon>
        <taxon>Bacillati</taxon>
        <taxon>Bacillota</taxon>
        <taxon>Bacilli</taxon>
        <taxon>Lactobacillales</taxon>
        <taxon>Lactobacillaceae</taxon>
        <taxon>Loigolactobacillus</taxon>
    </lineage>
</organism>
<feature type="transmembrane region" description="Helical" evidence="2">
    <location>
        <begin position="28"/>
        <end position="49"/>
    </location>
</feature>
<dbReference type="PATRIC" id="fig|1423726.3.peg.1931"/>
<keyword evidence="2" id="KW-0812">Transmembrane</keyword>